<gene>
    <name evidence="1" type="ORF">Q9L58_009093</name>
</gene>
<comment type="caution">
    <text evidence="1">The sequence shown here is derived from an EMBL/GenBank/DDBJ whole genome shotgun (WGS) entry which is preliminary data.</text>
</comment>
<keyword evidence="2" id="KW-1185">Reference proteome</keyword>
<protein>
    <submittedName>
        <fullName evidence="1">Uncharacterized protein</fullName>
    </submittedName>
</protein>
<name>A0ABR3G8K6_9PEZI</name>
<evidence type="ECO:0000313" key="1">
    <source>
        <dbReference type="EMBL" id="KAL0632037.1"/>
    </source>
</evidence>
<dbReference type="InterPro" id="IPR011990">
    <property type="entry name" value="TPR-like_helical_dom_sf"/>
</dbReference>
<organism evidence="1 2">
    <name type="scientific">Discina gigas</name>
    <dbReference type="NCBI Taxonomy" id="1032678"/>
    <lineage>
        <taxon>Eukaryota</taxon>
        <taxon>Fungi</taxon>
        <taxon>Dikarya</taxon>
        <taxon>Ascomycota</taxon>
        <taxon>Pezizomycotina</taxon>
        <taxon>Pezizomycetes</taxon>
        <taxon>Pezizales</taxon>
        <taxon>Discinaceae</taxon>
        <taxon>Discina</taxon>
    </lineage>
</organism>
<accession>A0ABR3G8K6</accession>
<sequence length="532" mass="58883">MSLIGSTRRNPDLTTCAVRLIGVSKPAIFERGNPPSTHVVPSRRPPDPPDDLACPRFVSARASYALYAETDTLSHLDDAIQHFSDAVPLPPSTSAVLSVTLGIRYKHIRDPSDLRRVVEIAREAVDTVLTGHSESGEYLVNLALRLRSSYQLRDALGVSQEMRDMVPPPPTYGPIDELDAGRAMLYCAEAWVEIPGDDHNPEGFMTNLSARLRSRYEQKEDIDPQYAIECPRAAWAETPQDHSDRAGFQSHLAPTPHDTYQRLGHLDELQQAVRYFEEALATTPQTYPSYPRIMSSLAGTFCDRYKRMDALADLPRAVLYDEEVLTAVPHDDPKRPLYLCNTAENLSTQHQRIGDLDDQQQAILYASAAVAAQSRRDLYELSQATSYAEQAIAATPLDHPVRKKYLHHLANAMELQYCSLGDPADSACAVSYIQELLQTTPLDLPQRAALLSTLSSFLTQREGLPAKPPKDPDTPPPPAGWLDAAIKFLELGRGTIISSAIDCRSDLSDLKVTHPALAGKFDNVRTEIDMPL</sequence>
<proteinExistence type="predicted"/>
<evidence type="ECO:0000313" key="2">
    <source>
        <dbReference type="Proteomes" id="UP001447188"/>
    </source>
</evidence>
<reference evidence="1 2" key="1">
    <citation type="submission" date="2024-02" db="EMBL/GenBank/DDBJ databases">
        <title>Discinaceae phylogenomics.</title>
        <authorList>
            <person name="Dirks A.C."/>
            <person name="James T.Y."/>
        </authorList>
    </citation>
    <scope>NUCLEOTIDE SEQUENCE [LARGE SCALE GENOMIC DNA]</scope>
    <source>
        <strain evidence="1 2">ACD0624</strain>
    </source>
</reference>
<dbReference type="Gene3D" id="1.25.40.10">
    <property type="entry name" value="Tetratricopeptide repeat domain"/>
    <property type="match status" value="1"/>
</dbReference>
<dbReference type="Proteomes" id="UP001447188">
    <property type="component" value="Unassembled WGS sequence"/>
</dbReference>
<dbReference type="EMBL" id="JBBBZM010000192">
    <property type="protein sequence ID" value="KAL0632037.1"/>
    <property type="molecule type" value="Genomic_DNA"/>
</dbReference>